<name>A0ABD3I235_9MARC</name>
<feature type="compositionally biased region" description="Gly residues" evidence="2">
    <location>
        <begin position="1"/>
        <end position="14"/>
    </location>
</feature>
<evidence type="ECO:0000313" key="4">
    <source>
        <dbReference type="EMBL" id="KAL3697643.1"/>
    </source>
</evidence>
<protein>
    <recommendedName>
        <fullName evidence="3">CCHC-type domain-containing protein</fullName>
    </recommendedName>
</protein>
<dbReference type="AlphaFoldDB" id="A0ABD3I235"/>
<accession>A0ABD3I235</accession>
<dbReference type="InterPro" id="IPR040256">
    <property type="entry name" value="At4g02000-like"/>
</dbReference>
<evidence type="ECO:0000259" key="3">
    <source>
        <dbReference type="PROSITE" id="PS50158"/>
    </source>
</evidence>
<keyword evidence="1" id="KW-0479">Metal-binding</keyword>
<dbReference type="InterPro" id="IPR036875">
    <property type="entry name" value="Znf_CCHC_sf"/>
</dbReference>
<dbReference type="Proteomes" id="UP001633002">
    <property type="component" value="Unassembled WGS sequence"/>
</dbReference>
<feature type="compositionally biased region" description="Acidic residues" evidence="2">
    <location>
        <begin position="104"/>
        <end position="121"/>
    </location>
</feature>
<keyword evidence="1" id="KW-0862">Zinc</keyword>
<evidence type="ECO:0000256" key="2">
    <source>
        <dbReference type="SAM" id="MobiDB-lite"/>
    </source>
</evidence>
<feature type="region of interest" description="Disordered" evidence="2">
    <location>
        <begin position="46"/>
        <end position="121"/>
    </location>
</feature>
<gene>
    <name evidence="4" type="ORF">R1sor_011719</name>
</gene>
<feature type="region of interest" description="Disordered" evidence="2">
    <location>
        <begin position="319"/>
        <end position="405"/>
    </location>
</feature>
<sequence length="439" mass="48300">MAGPSSSGGKGGKSFQGVKTAAQAAATAMSVAGIGQGQVALLRPAGASSTQLGAHRPPRNNVWITERQFHQRKNPEEYTTAEDRGDAPEQADQAEQLHDIPKEDDGDTGSESGESDQQEDSYIERHSAWVHVLDENLQKMRKNPAEKMASAEFEMDAEVTLHQLLGVNVVSICQLDPFCFHVQVDSGTSKAHIFANSPLKMGNKMVFPLPWDTRFSTKDLKSRAVPVWLELYNVHPGLMRFGLNMLRKIGPIIYAAKNTETQRINIVRGCVLMDLSRPLPDFILIVVPELPGKTMKQRIRYLRLPDACFSCRHRGHFARSCPLNEGRTEPNMAQRFPSPQRANPQRATPEGRTGASGAQGAARGTGSPSSKEGPTEEGVPPQVTPPGSGEEFRVVRRKGKPKFHTSEIKKTMRVAGPGFFRGKWRRIIIIVQTPAGEIE</sequence>
<dbReference type="PROSITE" id="PS50158">
    <property type="entry name" value="ZF_CCHC"/>
    <property type="match status" value="1"/>
</dbReference>
<keyword evidence="5" id="KW-1185">Reference proteome</keyword>
<feature type="region of interest" description="Disordered" evidence="2">
    <location>
        <begin position="1"/>
        <end position="22"/>
    </location>
</feature>
<dbReference type="InterPro" id="IPR001878">
    <property type="entry name" value="Znf_CCHC"/>
</dbReference>
<dbReference type="GO" id="GO:0008270">
    <property type="term" value="F:zinc ion binding"/>
    <property type="evidence" value="ECO:0007669"/>
    <property type="project" value="UniProtKB-KW"/>
</dbReference>
<comment type="caution">
    <text evidence="4">The sequence shown here is derived from an EMBL/GenBank/DDBJ whole genome shotgun (WGS) entry which is preliminary data.</text>
</comment>
<dbReference type="EMBL" id="JBJQOH010000002">
    <property type="protein sequence ID" value="KAL3697643.1"/>
    <property type="molecule type" value="Genomic_DNA"/>
</dbReference>
<dbReference type="PANTHER" id="PTHR31286">
    <property type="entry name" value="GLYCINE-RICH CELL WALL STRUCTURAL PROTEIN 1.8-LIKE"/>
    <property type="match status" value="1"/>
</dbReference>
<reference evidence="4 5" key="1">
    <citation type="submission" date="2024-09" db="EMBL/GenBank/DDBJ databases">
        <title>Chromosome-scale assembly of Riccia sorocarpa.</title>
        <authorList>
            <person name="Paukszto L."/>
        </authorList>
    </citation>
    <scope>NUCLEOTIDE SEQUENCE [LARGE SCALE GENOMIC DNA]</scope>
    <source>
        <strain evidence="4">LP-2024</strain>
        <tissue evidence="4">Aerial parts of the thallus</tissue>
    </source>
</reference>
<evidence type="ECO:0000256" key="1">
    <source>
        <dbReference type="PROSITE-ProRule" id="PRU00047"/>
    </source>
</evidence>
<dbReference type="PANTHER" id="PTHR31286:SF180">
    <property type="entry name" value="OS10G0362600 PROTEIN"/>
    <property type="match status" value="1"/>
</dbReference>
<keyword evidence="1" id="KW-0863">Zinc-finger</keyword>
<evidence type="ECO:0000313" key="5">
    <source>
        <dbReference type="Proteomes" id="UP001633002"/>
    </source>
</evidence>
<dbReference type="SUPFAM" id="SSF57756">
    <property type="entry name" value="Retrovirus zinc finger-like domains"/>
    <property type="match status" value="1"/>
</dbReference>
<organism evidence="4 5">
    <name type="scientific">Riccia sorocarpa</name>
    <dbReference type="NCBI Taxonomy" id="122646"/>
    <lineage>
        <taxon>Eukaryota</taxon>
        <taxon>Viridiplantae</taxon>
        <taxon>Streptophyta</taxon>
        <taxon>Embryophyta</taxon>
        <taxon>Marchantiophyta</taxon>
        <taxon>Marchantiopsida</taxon>
        <taxon>Marchantiidae</taxon>
        <taxon>Marchantiales</taxon>
        <taxon>Ricciaceae</taxon>
        <taxon>Riccia</taxon>
    </lineage>
</organism>
<feature type="domain" description="CCHC-type" evidence="3">
    <location>
        <begin position="308"/>
        <end position="322"/>
    </location>
</feature>
<proteinExistence type="predicted"/>
<feature type="compositionally biased region" description="Basic and acidic residues" evidence="2">
    <location>
        <begin position="67"/>
        <end position="87"/>
    </location>
</feature>